<dbReference type="InterPro" id="IPR051327">
    <property type="entry name" value="MATE_MepA_subfamily"/>
</dbReference>
<evidence type="ECO:0000256" key="4">
    <source>
        <dbReference type="ARBA" id="ARBA00022448"/>
    </source>
</evidence>
<comment type="caution">
    <text evidence="11">The sequence shown here is derived from an EMBL/GenBank/DDBJ whole genome shotgun (WGS) entry which is preliminary data.</text>
</comment>
<dbReference type="AlphaFoldDB" id="A0A4R3TPB9"/>
<organism evidence="11 12">
    <name type="scientific">Longicatena caecimuris</name>
    <dbReference type="NCBI Taxonomy" id="1796635"/>
    <lineage>
        <taxon>Bacteria</taxon>
        <taxon>Bacillati</taxon>
        <taxon>Bacillota</taxon>
        <taxon>Erysipelotrichia</taxon>
        <taxon>Erysipelotrichales</taxon>
        <taxon>Erysipelotrichaceae</taxon>
        <taxon>Longicatena</taxon>
    </lineage>
</organism>
<comment type="subcellular location">
    <subcellularLocation>
        <location evidence="1">Cell membrane</location>
        <topology evidence="1">Multi-pass membrane protein</topology>
    </subcellularLocation>
</comment>
<dbReference type="GO" id="GO:0046677">
    <property type="term" value="P:response to antibiotic"/>
    <property type="evidence" value="ECO:0007669"/>
    <property type="project" value="UniProtKB-KW"/>
</dbReference>
<evidence type="ECO:0000313" key="11">
    <source>
        <dbReference type="EMBL" id="TCU63638.1"/>
    </source>
</evidence>
<dbReference type="EMBL" id="SMBP01000001">
    <property type="protein sequence ID" value="TCU63638.1"/>
    <property type="molecule type" value="Genomic_DNA"/>
</dbReference>
<feature type="transmembrane region" description="Helical" evidence="10">
    <location>
        <begin position="110"/>
        <end position="128"/>
    </location>
</feature>
<dbReference type="InterPro" id="IPR045070">
    <property type="entry name" value="MATE_MepA-like"/>
</dbReference>
<keyword evidence="4" id="KW-0813">Transport</keyword>
<dbReference type="Pfam" id="PF01554">
    <property type="entry name" value="MatE"/>
    <property type="match status" value="2"/>
</dbReference>
<feature type="transmembrane region" description="Helical" evidence="10">
    <location>
        <begin position="401"/>
        <end position="419"/>
    </location>
</feature>
<keyword evidence="7 10" id="KW-1133">Transmembrane helix</keyword>
<evidence type="ECO:0000256" key="1">
    <source>
        <dbReference type="ARBA" id="ARBA00004651"/>
    </source>
</evidence>
<sequence length="467" mass="51360">MRGKIEATIKHKGGENFGNGSVARHILRLALPMTLAQFINVLYNIIDRIYIGRLPDVADHALAGVGITFPIITLVIAFANLAGMGGAPLFSIERGRGNTKKAEEIMGNSFTLLLVFGIVLTLFVLLFKTDILYLFGASDAIFSFADDYITIYMFGSLFVMISLGMNSFINAQGFGKIGMLSVVLGAVLNIILDPICIFSFHLGVKGAAIASVLSQLASAVCILWFLAHKQSGIMLRRHALKLQLCYVKKILMLGMSGFVMAITNSAVQVVCNASLQQYGGDVYISIMTIINSLREVITLPASGITNAAQPVLGYNYGAHKDERVLKAIRFMSVVVVAYMLLMWLFVYLTPTFFLHIFSSDQVIVKWGIPAIQLYYFGYFMMGFQFSGQSVFVALNKSGQAIFFSLFRKVIIVIPLTLWLPTVDQLGVMGVFLAEPISNFIGGGCSYLTMYLTVYKKLKNDCKAKEEV</sequence>
<name>A0A4R3TPB9_9FIRM</name>
<feature type="transmembrane region" description="Helical" evidence="10">
    <location>
        <begin position="425"/>
        <end position="448"/>
    </location>
</feature>
<dbReference type="PANTHER" id="PTHR43823:SF3">
    <property type="entry name" value="MULTIDRUG EXPORT PROTEIN MEPA"/>
    <property type="match status" value="1"/>
</dbReference>
<comment type="similarity">
    <text evidence="2">Belongs to the multi antimicrobial extrusion (MATE) (TC 2.A.66.1) family. MepA subfamily.</text>
</comment>
<dbReference type="GO" id="GO:0005886">
    <property type="term" value="C:plasma membrane"/>
    <property type="evidence" value="ECO:0007669"/>
    <property type="project" value="UniProtKB-SubCell"/>
</dbReference>
<dbReference type="CDD" id="cd13143">
    <property type="entry name" value="MATE_MepA_like"/>
    <property type="match status" value="1"/>
</dbReference>
<feature type="transmembrane region" description="Helical" evidence="10">
    <location>
        <begin position="26"/>
        <end position="46"/>
    </location>
</feature>
<feature type="transmembrane region" description="Helical" evidence="10">
    <location>
        <begin position="177"/>
        <end position="200"/>
    </location>
</feature>
<dbReference type="PIRSF" id="PIRSF006603">
    <property type="entry name" value="DinF"/>
    <property type="match status" value="1"/>
</dbReference>
<dbReference type="RefSeq" id="WP_132223437.1">
    <property type="nucleotide sequence ID" value="NZ_JANKBG010000001.1"/>
</dbReference>
<evidence type="ECO:0000256" key="9">
    <source>
        <dbReference type="ARBA" id="ARBA00023251"/>
    </source>
</evidence>
<keyword evidence="9" id="KW-0046">Antibiotic resistance</keyword>
<keyword evidence="12" id="KW-1185">Reference proteome</keyword>
<gene>
    <name evidence="11" type="ORF">EDD61_101292</name>
</gene>
<dbReference type="NCBIfam" id="TIGR00797">
    <property type="entry name" value="matE"/>
    <property type="match status" value="1"/>
</dbReference>
<dbReference type="GO" id="GO:0015297">
    <property type="term" value="F:antiporter activity"/>
    <property type="evidence" value="ECO:0007669"/>
    <property type="project" value="InterPro"/>
</dbReference>
<feature type="transmembrane region" description="Helical" evidence="10">
    <location>
        <begin position="373"/>
        <end position="394"/>
    </location>
</feature>
<dbReference type="PANTHER" id="PTHR43823">
    <property type="entry name" value="SPORULATION PROTEIN YKVU"/>
    <property type="match status" value="1"/>
</dbReference>
<dbReference type="InterPro" id="IPR002528">
    <property type="entry name" value="MATE_fam"/>
</dbReference>
<keyword evidence="6 10" id="KW-0812">Transmembrane</keyword>
<evidence type="ECO:0000256" key="10">
    <source>
        <dbReference type="SAM" id="Phobius"/>
    </source>
</evidence>
<keyword evidence="8 10" id="KW-0472">Membrane</keyword>
<reference evidence="11 12" key="1">
    <citation type="submission" date="2019-03" db="EMBL/GenBank/DDBJ databases">
        <title>Genomic Encyclopedia of Type Strains, Phase IV (KMG-IV): sequencing the most valuable type-strain genomes for metagenomic binning, comparative biology and taxonomic classification.</title>
        <authorList>
            <person name="Goeker M."/>
        </authorList>
    </citation>
    <scope>NUCLEOTIDE SEQUENCE [LARGE SCALE GENOMIC DNA]</scope>
    <source>
        <strain evidence="11 12">DSM 29481</strain>
    </source>
</reference>
<evidence type="ECO:0000256" key="3">
    <source>
        <dbReference type="ARBA" id="ARBA00022106"/>
    </source>
</evidence>
<evidence type="ECO:0000313" key="12">
    <source>
        <dbReference type="Proteomes" id="UP000295773"/>
    </source>
</evidence>
<evidence type="ECO:0000256" key="2">
    <source>
        <dbReference type="ARBA" id="ARBA00008417"/>
    </source>
</evidence>
<protein>
    <recommendedName>
        <fullName evidence="3">Multidrug export protein MepA</fullName>
    </recommendedName>
</protein>
<keyword evidence="5" id="KW-1003">Cell membrane</keyword>
<feature type="transmembrane region" description="Helical" evidence="10">
    <location>
        <begin position="330"/>
        <end position="353"/>
    </location>
</feature>
<evidence type="ECO:0000256" key="5">
    <source>
        <dbReference type="ARBA" id="ARBA00022475"/>
    </source>
</evidence>
<dbReference type="GO" id="GO:0042910">
    <property type="term" value="F:xenobiotic transmembrane transporter activity"/>
    <property type="evidence" value="ECO:0007669"/>
    <property type="project" value="InterPro"/>
</dbReference>
<feature type="transmembrane region" description="Helical" evidence="10">
    <location>
        <begin position="66"/>
        <end position="90"/>
    </location>
</feature>
<proteinExistence type="inferred from homology"/>
<dbReference type="Proteomes" id="UP000295773">
    <property type="component" value="Unassembled WGS sequence"/>
</dbReference>
<evidence type="ECO:0000256" key="7">
    <source>
        <dbReference type="ARBA" id="ARBA00022989"/>
    </source>
</evidence>
<dbReference type="InterPro" id="IPR048279">
    <property type="entry name" value="MdtK-like"/>
</dbReference>
<feature type="transmembrane region" description="Helical" evidence="10">
    <location>
        <begin position="148"/>
        <end position="165"/>
    </location>
</feature>
<feature type="transmembrane region" description="Helical" evidence="10">
    <location>
        <begin position="206"/>
        <end position="227"/>
    </location>
</feature>
<evidence type="ECO:0000256" key="6">
    <source>
        <dbReference type="ARBA" id="ARBA00022692"/>
    </source>
</evidence>
<evidence type="ECO:0000256" key="8">
    <source>
        <dbReference type="ARBA" id="ARBA00023136"/>
    </source>
</evidence>
<accession>A0A4R3TPB9</accession>